<evidence type="ECO:0000256" key="10">
    <source>
        <dbReference type="ARBA" id="ARBA00023033"/>
    </source>
</evidence>
<evidence type="ECO:0000256" key="3">
    <source>
        <dbReference type="ARBA" id="ARBA00022617"/>
    </source>
</evidence>
<evidence type="ECO:0000313" key="17">
    <source>
        <dbReference type="EMBL" id="KAK7405478.1"/>
    </source>
</evidence>
<comment type="cofactor">
    <cofactor evidence="1 15">
        <name>heme</name>
        <dbReference type="ChEBI" id="CHEBI:30413"/>
    </cofactor>
</comment>
<comment type="caution">
    <text evidence="17">The sequence shown here is derived from an EMBL/GenBank/DDBJ whole genome shotgun (WGS) entry which is preliminary data.</text>
</comment>
<dbReference type="InterPro" id="IPR017972">
    <property type="entry name" value="Cyt_P450_CS"/>
</dbReference>
<evidence type="ECO:0000256" key="11">
    <source>
        <dbReference type="ARBA" id="ARBA00023136"/>
    </source>
</evidence>
<keyword evidence="6" id="KW-0934">Plastid</keyword>
<keyword evidence="7" id="KW-1133">Transmembrane helix</keyword>
<feature type="binding site" description="axial binding residue" evidence="15">
    <location>
        <position position="450"/>
    </location>
    <ligand>
        <name>heme</name>
        <dbReference type="ChEBI" id="CHEBI:30413"/>
    </ligand>
    <ligandPart>
        <name>Fe</name>
        <dbReference type="ChEBI" id="CHEBI:18248"/>
    </ligandPart>
</feature>
<sequence length="504" mass="57758">MDFLSLETPYCTTTLAVGAFSVLLFFLVRWLRSHNKALNQVPVVPGLPVVGNLFQLKEKKPYKAFTQLAYKYGPIYSIKIGANPLIVLNSTPLAKEAMVTKFSSISTRKLSNALHILTSDKCMVATSDYDDFHKNIKKHILTHFLGAKAQKRLRGNRDGMRDNILNRIKEQVKTTPEVPVNFKKIFSSELFGLSLKQALGSNVQSVYVEEFGRTLTNQDLYQYLVVNIIEGAIEVDWRDFFPYLKWIPNKSMEKKIHDVCFKRDAVMKALMNEQNKRIASGKVLDCYYDYLVTEAKELTEYQVSMLTWETIIETSDTTLVTTEWAMYELSKDKTRQERLYEELKRVCGDEDVTEEHLAKLPYLGAVFHETLRKHSPAAIIPPRYVDEETQIGGYHIPKGSQVAINIYGCNMDKNRWENPEEWKPERFEDGKHDPLDLYKTMAFGAGKRVCAGSLMAMLLVCTTIGRLVKQFEWELAEGEEEKVDTAGLTAHKFHPLLVNLKPRN</sequence>
<keyword evidence="8 16" id="KW-0560">Oxidoreductase</keyword>
<name>A0AAN9SSN0_PSOTE</name>
<evidence type="ECO:0000256" key="16">
    <source>
        <dbReference type="RuleBase" id="RU000461"/>
    </source>
</evidence>
<dbReference type="FunFam" id="1.10.630.10:FF:000062">
    <property type="entry name" value="Ent-kaurene oxidase 2"/>
    <property type="match status" value="1"/>
</dbReference>
<dbReference type="CDD" id="cd11075">
    <property type="entry name" value="CYP77_89"/>
    <property type="match status" value="1"/>
</dbReference>
<keyword evidence="9 15" id="KW-0408">Iron</keyword>
<evidence type="ECO:0000256" key="1">
    <source>
        <dbReference type="ARBA" id="ARBA00001971"/>
    </source>
</evidence>
<keyword evidence="5 15" id="KW-0479">Metal-binding</keyword>
<reference evidence="17 18" key="1">
    <citation type="submission" date="2024-01" db="EMBL/GenBank/DDBJ databases">
        <title>The genomes of 5 underutilized Papilionoideae crops provide insights into root nodulation and disease resistanc.</title>
        <authorList>
            <person name="Jiang F."/>
        </authorList>
    </citation>
    <scope>NUCLEOTIDE SEQUENCE [LARGE SCALE GENOMIC DNA]</scope>
    <source>
        <strain evidence="17">DUOXIRENSHENG_FW03</strain>
        <tissue evidence="17">Leaves</tissue>
    </source>
</reference>
<evidence type="ECO:0000313" key="18">
    <source>
        <dbReference type="Proteomes" id="UP001386955"/>
    </source>
</evidence>
<dbReference type="Proteomes" id="UP001386955">
    <property type="component" value="Unassembled WGS sequence"/>
</dbReference>
<evidence type="ECO:0000256" key="6">
    <source>
        <dbReference type="ARBA" id="ARBA00022805"/>
    </source>
</evidence>
<proteinExistence type="inferred from homology"/>
<dbReference type="Pfam" id="PF00067">
    <property type="entry name" value="p450"/>
    <property type="match status" value="1"/>
</dbReference>
<dbReference type="GO" id="GO:0016709">
    <property type="term" value="F:oxidoreductase activity, acting on paired donors, with incorporation or reduction of molecular oxygen, NAD(P)H as one donor, and incorporation of one atom of oxygen"/>
    <property type="evidence" value="ECO:0007669"/>
    <property type="project" value="TreeGrafter"/>
</dbReference>
<evidence type="ECO:0000256" key="5">
    <source>
        <dbReference type="ARBA" id="ARBA00022723"/>
    </source>
</evidence>
<dbReference type="EC" id="1.14.14.86" evidence="14"/>
<dbReference type="SUPFAM" id="SSF48264">
    <property type="entry name" value="Cytochrome P450"/>
    <property type="match status" value="1"/>
</dbReference>
<dbReference type="Gene3D" id="1.10.630.10">
    <property type="entry name" value="Cytochrome P450"/>
    <property type="match status" value="1"/>
</dbReference>
<evidence type="ECO:0000256" key="4">
    <source>
        <dbReference type="ARBA" id="ARBA00022692"/>
    </source>
</evidence>
<evidence type="ECO:0000256" key="2">
    <source>
        <dbReference type="ARBA" id="ARBA00010617"/>
    </source>
</evidence>
<dbReference type="GO" id="GO:0005506">
    <property type="term" value="F:iron ion binding"/>
    <property type="evidence" value="ECO:0007669"/>
    <property type="project" value="InterPro"/>
</dbReference>
<evidence type="ECO:0000256" key="9">
    <source>
        <dbReference type="ARBA" id="ARBA00023004"/>
    </source>
</evidence>
<dbReference type="AlphaFoldDB" id="A0AAN9SSN0"/>
<comment type="subcellular location">
    <subcellularLocation>
        <location evidence="12">Plastid</location>
        <location evidence="12">Chloroplast outer membrane</location>
        <topology evidence="12">Single-pass membrane protein</topology>
    </subcellularLocation>
</comment>
<dbReference type="PRINTS" id="PR00385">
    <property type="entry name" value="P450"/>
</dbReference>
<dbReference type="GO" id="GO:0005783">
    <property type="term" value="C:endoplasmic reticulum"/>
    <property type="evidence" value="ECO:0007669"/>
    <property type="project" value="TreeGrafter"/>
</dbReference>
<protein>
    <recommendedName>
        <fullName evidence="14">ent-kaurene monooxygenase</fullName>
        <ecNumber evidence="14">1.14.14.86</ecNumber>
    </recommendedName>
</protein>
<comment type="similarity">
    <text evidence="2 16">Belongs to the cytochrome P450 family.</text>
</comment>
<keyword evidence="3 15" id="KW-0349">Heme</keyword>
<comment type="function">
    <text evidence="13">Catalyzes three successive oxidations of the 4-methyl group of ent-kaurene giving kaurenoic acid, a key step in gibberellins (GAs) biosynthesis. GAs, which are involved many processes, including stem elongation, play a central role in plant development.</text>
</comment>
<dbReference type="GO" id="GO:0009707">
    <property type="term" value="C:chloroplast outer membrane"/>
    <property type="evidence" value="ECO:0007669"/>
    <property type="project" value="UniProtKB-SubCell"/>
</dbReference>
<dbReference type="GO" id="GO:0010241">
    <property type="term" value="P:ent-kaurene oxidation to kaurenoic acid"/>
    <property type="evidence" value="ECO:0007669"/>
    <property type="project" value="InterPro"/>
</dbReference>
<dbReference type="GO" id="GO:0009686">
    <property type="term" value="P:gibberellin biosynthetic process"/>
    <property type="evidence" value="ECO:0007669"/>
    <property type="project" value="InterPro"/>
</dbReference>
<keyword evidence="6" id="KW-1002">Plastid outer membrane</keyword>
<dbReference type="InterPro" id="IPR044225">
    <property type="entry name" value="KO_chloroplastic"/>
</dbReference>
<evidence type="ECO:0000256" key="8">
    <source>
        <dbReference type="ARBA" id="ARBA00023002"/>
    </source>
</evidence>
<dbReference type="GO" id="GO:0020037">
    <property type="term" value="F:heme binding"/>
    <property type="evidence" value="ECO:0007669"/>
    <property type="project" value="InterPro"/>
</dbReference>
<evidence type="ECO:0000256" key="12">
    <source>
        <dbReference type="ARBA" id="ARBA00023766"/>
    </source>
</evidence>
<keyword evidence="11" id="KW-0472">Membrane</keyword>
<dbReference type="PROSITE" id="PS00086">
    <property type="entry name" value="CYTOCHROME_P450"/>
    <property type="match status" value="1"/>
</dbReference>
<evidence type="ECO:0000256" key="7">
    <source>
        <dbReference type="ARBA" id="ARBA00022989"/>
    </source>
</evidence>
<dbReference type="PRINTS" id="PR00463">
    <property type="entry name" value="EP450I"/>
</dbReference>
<dbReference type="InterPro" id="IPR036396">
    <property type="entry name" value="Cyt_P450_sf"/>
</dbReference>
<dbReference type="GO" id="GO:0052615">
    <property type="term" value="F:ent-kaurene oxidase activity"/>
    <property type="evidence" value="ECO:0007669"/>
    <property type="project" value="UniProtKB-EC"/>
</dbReference>
<dbReference type="PANTHER" id="PTHR47283:SF1">
    <property type="entry name" value="ENT-KAURENE OXIDASE, CHLOROPLASTIC"/>
    <property type="match status" value="1"/>
</dbReference>
<keyword evidence="10 16" id="KW-0503">Monooxygenase</keyword>
<dbReference type="EMBL" id="JAYMYS010000002">
    <property type="protein sequence ID" value="KAK7405478.1"/>
    <property type="molecule type" value="Genomic_DNA"/>
</dbReference>
<accession>A0AAN9SSN0</accession>
<gene>
    <name evidence="17" type="ORF">VNO78_06813</name>
</gene>
<evidence type="ECO:0000256" key="15">
    <source>
        <dbReference type="PIRSR" id="PIRSR602401-1"/>
    </source>
</evidence>
<evidence type="ECO:0000256" key="13">
    <source>
        <dbReference type="ARBA" id="ARBA00058795"/>
    </source>
</evidence>
<evidence type="ECO:0000256" key="14">
    <source>
        <dbReference type="ARBA" id="ARBA00066565"/>
    </source>
</evidence>
<dbReference type="InterPro" id="IPR001128">
    <property type="entry name" value="Cyt_P450"/>
</dbReference>
<keyword evidence="18" id="KW-1185">Reference proteome</keyword>
<dbReference type="InterPro" id="IPR002401">
    <property type="entry name" value="Cyt_P450_E_grp-I"/>
</dbReference>
<keyword evidence="4" id="KW-0812">Transmembrane</keyword>
<organism evidence="17 18">
    <name type="scientific">Psophocarpus tetragonolobus</name>
    <name type="common">Winged bean</name>
    <name type="synonym">Dolichos tetragonolobus</name>
    <dbReference type="NCBI Taxonomy" id="3891"/>
    <lineage>
        <taxon>Eukaryota</taxon>
        <taxon>Viridiplantae</taxon>
        <taxon>Streptophyta</taxon>
        <taxon>Embryophyta</taxon>
        <taxon>Tracheophyta</taxon>
        <taxon>Spermatophyta</taxon>
        <taxon>Magnoliopsida</taxon>
        <taxon>eudicotyledons</taxon>
        <taxon>Gunneridae</taxon>
        <taxon>Pentapetalae</taxon>
        <taxon>rosids</taxon>
        <taxon>fabids</taxon>
        <taxon>Fabales</taxon>
        <taxon>Fabaceae</taxon>
        <taxon>Papilionoideae</taxon>
        <taxon>50 kb inversion clade</taxon>
        <taxon>NPAAA clade</taxon>
        <taxon>indigoferoid/millettioid clade</taxon>
        <taxon>Phaseoleae</taxon>
        <taxon>Psophocarpus</taxon>
    </lineage>
</organism>
<dbReference type="PANTHER" id="PTHR47283">
    <property type="entry name" value="ENT-KAURENE OXIDASE, CHLOROPLASTIC"/>
    <property type="match status" value="1"/>
</dbReference>